<comment type="caution">
    <text evidence="1">The sequence shown here is derived from an EMBL/GenBank/DDBJ whole genome shotgun (WGS) entry which is preliminary data.</text>
</comment>
<reference evidence="1" key="1">
    <citation type="submission" date="2021-06" db="EMBL/GenBank/DDBJ databases">
        <authorList>
            <person name="Kallberg Y."/>
            <person name="Tangrot J."/>
            <person name="Rosling A."/>
        </authorList>
    </citation>
    <scope>NUCLEOTIDE SEQUENCE</scope>
    <source>
        <strain evidence="1">IN212</strain>
    </source>
</reference>
<evidence type="ECO:0000313" key="2">
    <source>
        <dbReference type="Proteomes" id="UP000789396"/>
    </source>
</evidence>
<feature type="non-terminal residue" evidence="1">
    <location>
        <position position="140"/>
    </location>
</feature>
<dbReference type="SUPFAM" id="SSF52047">
    <property type="entry name" value="RNI-like"/>
    <property type="match status" value="1"/>
</dbReference>
<dbReference type="Gene3D" id="3.80.10.10">
    <property type="entry name" value="Ribonuclease Inhibitor"/>
    <property type="match status" value="1"/>
</dbReference>
<gene>
    <name evidence="1" type="ORF">RFULGI_LOCUS10392</name>
</gene>
<dbReference type="AlphaFoldDB" id="A0A9N9N4S6"/>
<name>A0A9N9N4S6_9GLOM</name>
<evidence type="ECO:0000313" key="1">
    <source>
        <dbReference type="EMBL" id="CAG8700648.1"/>
    </source>
</evidence>
<dbReference type="OrthoDB" id="2306174at2759"/>
<protein>
    <submittedName>
        <fullName evidence="1">9552_t:CDS:1</fullName>
    </submittedName>
</protein>
<dbReference type="EMBL" id="CAJVPZ010020489">
    <property type="protein sequence ID" value="CAG8700648.1"/>
    <property type="molecule type" value="Genomic_DNA"/>
</dbReference>
<proteinExistence type="predicted"/>
<keyword evidence="2" id="KW-1185">Reference proteome</keyword>
<sequence length="140" mass="16094">MLINLIQVQHNLEHFRLGFRPENNGFTNHVTPRLLTSLASQAKSLNTVEFNRCNFLECDDLKELAQCENIRHLILWKCVGIGPDKMRTLQNTNFSKLKRLELYVHPGISADMVIKIIRESNNQLQSLRLAGITPQSDLLK</sequence>
<organism evidence="1 2">
    <name type="scientific">Racocetra fulgida</name>
    <dbReference type="NCBI Taxonomy" id="60492"/>
    <lineage>
        <taxon>Eukaryota</taxon>
        <taxon>Fungi</taxon>
        <taxon>Fungi incertae sedis</taxon>
        <taxon>Mucoromycota</taxon>
        <taxon>Glomeromycotina</taxon>
        <taxon>Glomeromycetes</taxon>
        <taxon>Diversisporales</taxon>
        <taxon>Gigasporaceae</taxon>
        <taxon>Racocetra</taxon>
    </lineage>
</organism>
<dbReference type="Proteomes" id="UP000789396">
    <property type="component" value="Unassembled WGS sequence"/>
</dbReference>
<dbReference type="InterPro" id="IPR032675">
    <property type="entry name" value="LRR_dom_sf"/>
</dbReference>
<accession>A0A9N9N4S6</accession>